<gene>
    <name evidence="2" type="ORF">CVT25_011470</name>
</gene>
<accession>A0A409XA59</accession>
<organism evidence="2 3">
    <name type="scientific">Psilocybe cyanescens</name>
    <dbReference type="NCBI Taxonomy" id="93625"/>
    <lineage>
        <taxon>Eukaryota</taxon>
        <taxon>Fungi</taxon>
        <taxon>Dikarya</taxon>
        <taxon>Basidiomycota</taxon>
        <taxon>Agaricomycotina</taxon>
        <taxon>Agaricomycetes</taxon>
        <taxon>Agaricomycetidae</taxon>
        <taxon>Agaricales</taxon>
        <taxon>Agaricineae</taxon>
        <taxon>Strophariaceae</taxon>
        <taxon>Psilocybe</taxon>
    </lineage>
</organism>
<feature type="transmembrane region" description="Helical" evidence="1">
    <location>
        <begin position="12"/>
        <end position="32"/>
    </location>
</feature>
<name>A0A409XA59_PSICY</name>
<reference evidence="2 3" key="1">
    <citation type="journal article" date="2018" name="Evol. Lett.">
        <title>Horizontal gene cluster transfer increased hallucinogenic mushroom diversity.</title>
        <authorList>
            <person name="Reynolds H.T."/>
            <person name="Vijayakumar V."/>
            <person name="Gluck-Thaler E."/>
            <person name="Korotkin H.B."/>
            <person name="Matheny P.B."/>
            <person name="Slot J.C."/>
        </authorList>
    </citation>
    <scope>NUCLEOTIDE SEQUENCE [LARGE SCALE GENOMIC DNA]</scope>
    <source>
        <strain evidence="2 3">2631</strain>
    </source>
</reference>
<dbReference type="EMBL" id="NHYD01002233">
    <property type="protein sequence ID" value="PPQ87703.1"/>
    <property type="molecule type" value="Genomic_DNA"/>
</dbReference>
<sequence length="62" mass="7235">MTPHRTRLQEVALGMVLLGVIFSSILYGVMISQTRKYYERFKKDQRIVKSMVFAVLWVSAQI</sequence>
<keyword evidence="1" id="KW-0472">Membrane</keyword>
<dbReference type="InParanoid" id="A0A409XA59"/>
<evidence type="ECO:0000256" key="1">
    <source>
        <dbReference type="SAM" id="Phobius"/>
    </source>
</evidence>
<dbReference type="AlphaFoldDB" id="A0A409XA59"/>
<evidence type="ECO:0000313" key="3">
    <source>
        <dbReference type="Proteomes" id="UP000283269"/>
    </source>
</evidence>
<dbReference type="STRING" id="93625.A0A409XA59"/>
<comment type="caution">
    <text evidence="2">The sequence shown here is derived from an EMBL/GenBank/DDBJ whole genome shotgun (WGS) entry which is preliminary data.</text>
</comment>
<dbReference type="OrthoDB" id="2971182at2759"/>
<evidence type="ECO:0000313" key="2">
    <source>
        <dbReference type="EMBL" id="PPQ87703.1"/>
    </source>
</evidence>
<keyword evidence="1" id="KW-1133">Transmembrane helix</keyword>
<proteinExistence type="predicted"/>
<protein>
    <submittedName>
        <fullName evidence="2">Uncharacterized protein</fullName>
    </submittedName>
</protein>
<dbReference type="Proteomes" id="UP000283269">
    <property type="component" value="Unassembled WGS sequence"/>
</dbReference>
<keyword evidence="3" id="KW-1185">Reference proteome</keyword>
<keyword evidence="1" id="KW-0812">Transmembrane</keyword>